<accession>A0A917HW44</accession>
<evidence type="ECO:0000313" key="2">
    <source>
        <dbReference type="Proteomes" id="UP000660862"/>
    </source>
</evidence>
<name>A0A917HW44_9SPHI</name>
<dbReference type="InterPro" id="IPR046233">
    <property type="entry name" value="DUF6266"/>
</dbReference>
<keyword evidence="2" id="KW-1185">Reference proteome</keyword>
<dbReference type="RefSeq" id="WP_188507011.1">
    <property type="nucleotide sequence ID" value="NZ_BMER01000003.1"/>
</dbReference>
<proteinExistence type="predicted"/>
<reference evidence="1" key="1">
    <citation type="journal article" date="2014" name="Int. J. Syst. Evol. Microbiol.">
        <title>Complete genome sequence of Corynebacterium casei LMG S-19264T (=DSM 44701T), isolated from a smear-ripened cheese.</title>
        <authorList>
            <consortium name="US DOE Joint Genome Institute (JGI-PGF)"/>
            <person name="Walter F."/>
            <person name="Albersmeier A."/>
            <person name="Kalinowski J."/>
            <person name="Ruckert C."/>
        </authorList>
    </citation>
    <scope>NUCLEOTIDE SEQUENCE</scope>
    <source>
        <strain evidence="1">CGMCC 1.12195</strain>
    </source>
</reference>
<dbReference type="Pfam" id="PF19781">
    <property type="entry name" value="DUF6266"/>
    <property type="match status" value="1"/>
</dbReference>
<dbReference type="Proteomes" id="UP000660862">
    <property type="component" value="Unassembled WGS sequence"/>
</dbReference>
<evidence type="ECO:0000313" key="1">
    <source>
        <dbReference type="EMBL" id="GGG94008.1"/>
    </source>
</evidence>
<dbReference type="EMBL" id="BMER01000003">
    <property type="protein sequence ID" value="GGG94008.1"/>
    <property type="molecule type" value="Genomic_DNA"/>
</dbReference>
<sequence length="212" mass="23177">MAKFLNGAIGTFSGKVGSIIGSSWRDIHYMRGLPKKRTKPFTEAQLAQQQRFGLMGRFLLPLKGLFEIGFAKAYTGGSTLFNLAMGENLPAVTGEYPDFTIDYSKLRFSNGGLLKPRGVTLVAGENDVTVNWRPSVTVFDGKADDDVYVLLYDPELAIFYTSDEVVQRSVGQAVIAVDDDTVGHQAEVWLFCVSRDGTQISDTVYGGTVVLT</sequence>
<dbReference type="AlphaFoldDB" id="A0A917HW44"/>
<comment type="caution">
    <text evidence="1">The sequence shown here is derived from an EMBL/GenBank/DDBJ whole genome shotgun (WGS) entry which is preliminary data.</text>
</comment>
<reference evidence="1" key="2">
    <citation type="submission" date="2020-09" db="EMBL/GenBank/DDBJ databases">
        <authorList>
            <person name="Sun Q."/>
            <person name="Zhou Y."/>
        </authorList>
    </citation>
    <scope>NUCLEOTIDE SEQUENCE</scope>
    <source>
        <strain evidence="1">CGMCC 1.12195</strain>
    </source>
</reference>
<protein>
    <submittedName>
        <fullName evidence="1">Uncharacterized protein</fullName>
    </submittedName>
</protein>
<gene>
    <name evidence="1" type="ORF">GCM10007415_31310</name>
</gene>
<organism evidence="1 2">
    <name type="scientific">Parapedobacter pyrenivorans</name>
    <dbReference type="NCBI Taxonomy" id="1305674"/>
    <lineage>
        <taxon>Bacteria</taxon>
        <taxon>Pseudomonadati</taxon>
        <taxon>Bacteroidota</taxon>
        <taxon>Sphingobacteriia</taxon>
        <taxon>Sphingobacteriales</taxon>
        <taxon>Sphingobacteriaceae</taxon>
        <taxon>Parapedobacter</taxon>
    </lineage>
</organism>